<dbReference type="SUPFAM" id="SSF55961">
    <property type="entry name" value="Bet v1-like"/>
    <property type="match status" value="1"/>
</dbReference>
<dbReference type="Gene3D" id="3.30.530.20">
    <property type="match status" value="1"/>
</dbReference>
<reference evidence="2" key="1">
    <citation type="journal article" date="2019" name="Int. J. Syst. Evol. Microbiol.">
        <title>The Global Catalogue of Microorganisms (GCM) 10K type strain sequencing project: providing services to taxonomists for standard genome sequencing and annotation.</title>
        <authorList>
            <consortium name="The Broad Institute Genomics Platform"/>
            <consortium name="The Broad Institute Genome Sequencing Center for Infectious Disease"/>
            <person name="Wu L."/>
            <person name="Ma J."/>
        </authorList>
    </citation>
    <scope>NUCLEOTIDE SEQUENCE [LARGE SCALE GENOMIC DNA]</scope>
    <source>
        <strain evidence="2">KCTC 62102</strain>
    </source>
</reference>
<dbReference type="RefSeq" id="WP_174212414.1">
    <property type="nucleotide sequence ID" value="NZ_JAEACP010000019.1"/>
</dbReference>
<sequence>MEKQRCKETPHRFEHSATIVAPPQDVFDFLDDPERIGAHMSGGSPMMLGGAMRYRLDEGRGREVGSVIRIDGRMLGLALHVEEVIAERVPPVRKIWQTAGYQKMIVIQDYRMGFETHPAPGGTELRGFIDYTLPQGVVGGLLGLLAGPLYARWCVTRIVDGTRQHFAARRRG</sequence>
<dbReference type="Pfam" id="PF10604">
    <property type="entry name" value="Polyketide_cyc2"/>
    <property type="match status" value="1"/>
</dbReference>
<keyword evidence="2" id="KW-1185">Reference proteome</keyword>
<organism evidence="1 2">
    <name type="scientific">Tabrizicola soli</name>
    <dbReference type="NCBI Taxonomy" id="2185115"/>
    <lineage>
        <taxon>Bacteria</taxon>
        <taxon>Pseudomonadati</taxon>
        <taxon>Pseudomonadota</taxon>
        <taxon>Alphaproteobacteria</taxon>
        <taxon>Rhodobacterales</taxon>
        <taxon>Paracoccaceae</taxon>
        <taxon>Tabrizicola</taxon>
    </lineage>
</organism>
<comment type="caution">
    <text evidence="1">The sequence shown here is derived from an EMBL/GenBank/DDBJ whole genome shotgun (WGS) entry which is preliminary data.</text>
</comment>
<evidence type="ECO:0000313" key="2">
    <source>
        <dbReference type="Proteomes" id="UP001595445"/>
    </source>
</evidence>
<protein>
    <submittedName>
        <fullName evidence="1">SRPBCC family protein</fullName>
    </submittedName>
</protein>
<dbReference type="Proteomes" id="UP001595445">
    <property type="component" value="Unassembled WGS sequence"/>
</dbReference>
<proteinExistence type="predicted"/>
<dbReference type="InterPro" id="IPR023393">
    <property type="entry name" value="START-like_dom_sf"/>
</dbReference>
<accession>A0ABV7DPP2</accession>
<evidence type="ECO:0000313" key="1">
    <source>
        <dbReference type="EMBL" id="MFC3084978.1"/>
    </source>
</evidence>
<dbReference type="CDD" id="cd07812">
    <property type="entry name" value="SRPBCC"/>
    <property type="match status" value="1"/>
</dbReference>
<gene>
    <name evidence="1" type="ORF">ACFOD6_02840</name>
</gene>
<dbReference type="EMBL" id="JBHRSM010000004">
    <property type="protein sequence ID" value="MFC3084978.1"/>
    <property type="molecule type" value="Genomic_DNA"/>
</dbReference>
<name>A0ABV7DPP2_9RHOB</name>
<dbReference type="InterPro" id="IPR019587">
    <property type="entry name" value="Polyketide_cyclase/dehydratase"/>
</dbReference>